<protein>
    <submittedName>
        <fullName evidence="2">Uncharacterized protein</fullName>
    </submittedName>
</protein>
<name>A0A0C2XSI8_SERVB</name>
<proteinExistence type="predicted"/>
<organism evidence="2 3">
    <name type="scientific">Serendipita vermifera MAFF 305830</name>
    <dbReference type="NCBI Taxonomy" id="933852"/>
    <lineage>
        <taxon>Eukaryota</taxon>
        <taxon>Fungi</taxon>
        <taxon>Dikarya</taxon>
        <taxon>Basidiomycota</taxon>
        <taxon>Agaricomycotina</taxon>
        <taxon>Agaricomycetes</taxon>
        <taxon>Sebacinales</taxon>
        <taxon>Serendipitaceae</taxon>
        <taxon>Serendipita</taxon>
    </lineage>
</organism>
<gene>
    <name evidence="2" type="ORF">M408DRAFT_327306</name>
</gene>
<keyword evidence="3" id="KW-1185">Reference proteome</keyword>
<reference evidence="2 3" key="1">
    <citation type="submission" date="2014-04" db="EMBL/GenBank/DDBJ databases">
        <authorList>
            <consortium name="DOE Joint Genome Institute"/>
            <person name="Kuo A."/>
            <person name="Zuccaro A."/>
            <person name="Kohler A."/>
            <person name="Nagy L.G."/>
            <person name="Floudas D."/>
            <person name="Copeland A."/>
            <person name="Barry K.W."/>
            <person name="Cichocki N."/>
            <person name="Veneault-Fourrey C."/>
            <person name="LaButti K."/>
            <person name="Lindquist E.A."/>
            <person name="Lipzen A."/>
            <person name="Lundell T."/>
            <person name="Morin E."/>
            <person name="Murat C."/>
            <person name="Sun H."/>
            <person name="Tunlid A."/>
            <person name="Henrissat B."/>
            <person name="Grigoriev I.V."/>
            <person name="Hibbett D.S."/>
            <person name="Martin F."/>
            <person name="Nordberg H.P."/>
            <person name="Cantor M.N."/>
            <person name="Hua S.X."/>
        </authorList>
    </citation>
    <scope>NUCLEOTIDE SEQUENCE [LARGE SCALE GENOMIC DNA]</scope>
    <source>
        <strain evidence="2 3">MAFF 305830</strain>
    </source>
</reference>
<feature type="compositionally biased region" description="Polar residues" evidence="1">
    <location>
        <begin position="290"/>
        <end position="302"/>
    </location>
</feature>
<feature type="region of interest" description="Disordered" evidence="1">
    <location>
        <begin position="34"/>
        <end position="70"/>
    </location>
</feature>
<evidence type="ECO:0000256" key="1">
    <source>
        <dbReference type="SAM" id="MobiDB-lite"/>
    </source>
</evidence>
<dbReference type="OrthoDB" id="3271024at2759"/>
<dbReference type="Proteomes" id="UP000054097">
    <property type="component" value="Unassembled WGS sequence"/>
</dbReference>
<accession>A0A0C2XSI8</accession>
<sequence>MLQRSNKQAGALLESVDLVMDVADIPRSNSGDAINDAELLHHPNGGIDKDPSPVLPTKTSRIKRGGLSGTAKATESAFSSLLQPILALFPPSQTSGPLAPAFEPKPSTSQKDTAGKQSNGPSGKTKAMSQADDDEPFVIYQPASWTAKRPKLSAARMAVTFDWKTDVFGPSPNAVHGQRTKYSKPRPRTPLVREVGPSIHHSVLLRGMLRDRAGSLASMSDVSSFASTREDEMEGYLITPIHDQTPADVAVASQSVTSFAFDESMVLPELPTSPTGAVLERLSLMAMVSPNTSSHPQKTLGQAFNDGEDVHPGSAPHTPLTPREIPDSDDDSDSD</sequence>
<dbReference type="AlphaFoldDB" id="A0A0C2XSI8"/>
<reference evidence="3" key="2">
    <citation type="submission" date="2015-01" db="EMBL/GenBank/DDBJ databases">
        <title>Evolutionary Origins and Diversification of the Mycorrhizal Mutualists.</title>
        <authorList>
            <consortium name="DOE Joint Genome Institute"/>
            <consortium name="Mycorrhizal Genomics Consortium"/>
            <person name="Kohler A."/>
            <person name="Kuo A."/>
            <person name="Nagy L.G."/>
            <person name="Floudas D."/>
            <person name="Copeland A."/>
            <person name="Barry K.W."/>
            <person name="Cichocki N."/>
            <person name="Veneault-Fourrey C."/>
            <person name="LaButti K."/>
            <person name="Lindquist E.A."/>
            <person name="Lipzen A."/>
            <person name="Lundell T."/>
            <person name="Morin E."/>
            <person name="Murat C."/>
            <person name="Riley R."/>
            <person name="Ohm R."/>
            <person name="Sun H."/>
            <person name="Tunlid A."/>
            <person name="Henrissat B."/>
            <person name="Grigoriev I.V."/>
            <person name="Hibbett D.S."/>
            <person name="Martin F."/>
        </authorList>
    </citation>
    <scope>NUCLEOTIDE SEQUENCE [LARGE SCALE GENOMIC DNA]</scope>
    <source>
        <strain evidence="3">MAFF 305830</strain>
    </source>
</reference>
<feature type="region of interest" description="Disordered" evidence="1">
    <location>
        <begin position="93"/>
        <end position="135"/>
    </location>
</feature>
<feature type="region of interest" description="Disordered" evidence="1">
    <location>
        <begin position="290"/>
        <end position="335"/>
    </location>
</feature>
<dbReference type="HOGENOM" id="CLU_829404_0_0_1"/>
<evidence type="ECO:0000313" key="3">
    <source>
        <dbReference type="Proteomes" id="UP000054097"/>
    </source>
</evidence>
<dbReference type="EMBL" id="KN824281">
    <property type="protein sequence ID" value="KIM31912.1"/>
    <property type="molecule type" value="Genomic_DNA"/>
</dbReference>
<evidence type="ECO:0000313" key="2">
    <source>
        <dbReference type="EMBL" id="KIM31912.1"/>
    </source>
</evidence>
<feature type="compositionally biased region" description="Polar residues" evidence="1">
    <location>
        <begin position="106"/>
        <end position="122"/>
    </location>
</feature>